<dbReference type="PROSITE" id="PS00455">
    <property type="entry name" value="AMP_BINDING"/>
    <property type="match status" value="1"/>
</dbReference>
<dbReference type="Pfam" id="PF00652">
    <property type="entry name" value="Ricin_B_lectin"/>
    <property type="match status" value="1"/>
</dbReference>
<dbReference type="Gene3D" id="1.10.530.10">
    <property type="match status" value="1"/>
</dbReference>
<dbReference type="STRING" id="307121.GA0070620_0526"/>
<reference evidence="4" key="1">
    <citation type="submission" date="2016-06" db="EMBL/GenBank/DDBJ databases">
        <authorList>
            <person name="Varghese N."/>
        </authorList>
    </citation>
    <scope>NUCLEOTIDE SEQUENCE [LARGE SCALE GENOMIC DNA]</scope>
    <source>
        <strain evidence="4">DSM 45344</strain>
    </source>
</reference>
<dbReference type="InterPro" id="IPR020845">
    <property type="entry name" value="AMP-binding_CS"/>
</dbReference>
<dbReference type="SUPFAM" id="SSF53955">
    <property type="entry name" value="Lysozyme-like"/>
    <property type="match status" value="1"/>
</dbReference>
<dbReference type="SMART" id="SM00458">
    <property type="entry name" value="RICIN"/>
    <property type="match status" value="1"/>
</dbReference>
<dbReference type="Gene3D" id="2.80.10.50">
    <property type="match status" value="1"/>
</dbReference>
<dbReference type="PROSITE" id="PS50231">
    <property type="entry name" value="RICIN_B_LECTIN"/>
    <property type="match status" value="1"/>
</dbReference>
<organism evidence="3 4">
    <name type="scientific">Micromonospora krabiensis</name>
    <dbReference type="NCBI Taxonomy" id="307121"/>
    <lineage>
        <taxon>Bacteria</taxon>
        <taxon>Bacillati</taxon>
        <taxon>Actinomycetota</taxon>
        <taxon>Actinomycetes</taxon>
        <taxon>Micromonosporales</taxon>
        <taxon>Micromonosporaceae</taxon>
        <taxon>Micromonospora</taxon>
    </lineage>
</organism>
<dbReference type="AlphaFoldDB" id="A0A1C3MXK2"/>
<feature type="compositionally biased region" description="Low complexity" evidence="1">
    <location>
        <begin position="272"/>
        <end position="335"/>
    </location>
</feature>
<protein>
    <submittedName>
        <fullName evidence="3">Ricin-type beta-trefoil lectin domain-containing protein</fullName>
    </submittedName>
</protein>
<evidence type="ECO:0000313" key="4">
    <source>
        <dbReference type="Proteomes" id="UP000199393"/>
    </source>
</evidence>
<accession>A0A1C3MXK2</accession>
<evidence type="ECO:0000313" key="3">
    <source>
        <dbReference type="EMBL" id="SBV25057.1"/>
    </source>
</evidence>
<feature type="region of interest" description="Disordered" evidence="1">
    <location>
        <begin position="1"/>
        <end position="44"/>
    </location>
</feature>
<dbReference type="RefSeq" id="WP_091588195.1">
    <property type="nucleotide sequence ID" value="NZ_JBHRWG010000002.1"/>
</dbReference>
<dbReference type="PATRIC" id="fig|307121.4.peg.540"/>
<proteinExistence type="predicted"/>
<name>A0A1C3MXK2_9ACTN</name>
<dbReference type="Proteomes" id="UP000199393">
    <property type="component" value="Chromosome I"/>
</dbReference>
<feature type="compositionally biased region" description="Low complexity" evidence="1">
    <location>
        <begin position="252"/>
        <end position="262"/>
    </location>
</feature>
<dbReference type="GO" id="GO:0030246">
    <property type="term" value="F:carbohydrate binding"/>
    <property type="evidence" value="ECO:0007669"/>
    <property type="project" value="UniProtKB-KW"/>
</dbReference>
<dbReference type="SUPFAM" id="SSF50370">
    <property type="entry name" value="Ricin B-like lectins"/>
    <property type="match status" value="1"/>
</dbReference>
<dbReference type="InterPro" id="IPR000772">
    <property type="entry name" value="Ricin_B_lectin"/>
</dbReference>
<feature type="region of interest" description="Disordered" evidence="1">
    <location>
        <begin position="229"/>
        <end position="335"/>
    </location>
</feature>
<evidence type="ECO:0000256" key="1">
    <source>
        <dbReference type="SAM" id="MobiDB-lite"/>
    </source>
</evidence>
<keyword evidence="3" id="KW-0430">Lectin</keyword>
<dbReference type="OrthoDB" id="9815778at2"/>
<dbReference type="InterPro" id="IPR035992">
    <property type="entry name" value="Ricin_B-like_lectins"/>
</dbReference>
<keyword evidence="4" id="KW-1185">Reference proteome</keyword>
<evidence type="ECO:0000259" key="2">
    <source>
        <dbReference type="SMART" id="SM00458"/>
    </source>
</evidence>
<sequence>MPHTSGTEGGPKLRRLFDDLPGTVGRRSTTTAEESGGEARRGLGRLNTPLRRSVAVGLPLVLTAVVGVVAATRFTGFSPEDVARSGRPAPASELPTIAAAARSCPVLTPARLAAQLMAASAFSPTADAEGGGRGIAGLTDTVWDTWKPGPAARRDDPSANIVALAHHMCDLSGQVRQAGVGGERWALSLAAYHSGLASVRDAHGVPDQAKTYVTTVVDFAAWYARQPEFLPVSPSPATPDDTTTDDPANEDPALLAAGEGPPATRPTAAGQPTRVAPARTPTPPSAGRVTPPAVGGAAAPPTTRAPVAPPQQARTNTPSPRPPQTTSTAQPSGSARAIIGHESGKCLDVTDGAYTSNPQLQIWTCNGGPNQQWTPYSDGTLRAFGRCMTVASGSTADGAKILLSACNGGASQLIGLNKAHDIVNRKADKCVDVKDMQTGNGTRLQLWTCAGTDNQKWSWR</sequence>
<gene>
    <name evidence="3" type="ORF">GA0070620_0526</name>
</gene>
<dbReference type="InterPro" id="IPR023346">
    <property type="entry name" value="Lysozyme-like_dom_sf"/>
</dbReference>
<dbReference type="EMBL" id="LT598496">
    <property type="protein sequence ID" value="SBV25057.1"/>
    <property type="molecule type" value="Genomic_DNA"/>
</dbReference>
<feature type="domain" description="Ricin B lectin" evidence="2">
    <location>
        <begin position="333"/>
        <end position="460"/>
    </location>
</feature>